<organism evidence="3 4">
    <name type="scientific">Macrolepiota fuliginosa MF-IS2</name>
    <dbReference type="NCBI Taxonomy" id="1400762"/>
    <lineage>
        <taxon>Eukaryota</taxon>
        <taxon>Fungi</taxon>
        <taxon>Dikarya</taxon>
        <taxon>Basidiomycota</taxon>
        <taxon>Agaricomycotina</taxon>
        <taxon>Agaricomycetes</taxon>
        <taxon>Agaricomycetidae</taxon>
        <taxon>Agaricales</taxon>
        <taxon>Agaricineae</taxon>
        <taxon>Agaricaceae</taxon>
        <taxon>Macrolepiota</taxon>
    </lineage>
</organism>
<feature type="transmembrane region" description="Helical" evidence="2">
    <location>
        <begin position="25"/>
        <end position="44"/>
    </location>
</feature>
<feature type="transmembrane region" description="Helical" evidence="2">
    <location>
        <begin position="123"/>
        <end position="145"/>
    </location>
</feature>
<feature type="transmembrane region" description="Helical" evidence="2">
    <location>
        <begin position="165"/>
        <end position="186"/>
    </location>
</feature>
<keyword evidence="4" id="KW-1185">Reference proteome</keyword>
<feature type="region of interest" description="Disordered" evidence="1">
    <location>
        <begin position="302"/>
        <end position="324"/>
    </location>
</feature>
<keyword evidence="2" id="KW-1133">Transmembrane helix</keyword>
<evidence type="ECO:0000256" key="1">
    <source>
        <dbReference type="SAM" id="MobiDB-lite"/>
    </source>
</evidence>
<proteinExistence type="predicted"/>
<gene>
    <name evidence="3" type="ORF">P691DRAFT_760851</name>
</gene>
<protein>
    <submittedName>
        <fullName evidence="3">Uncharacterized protein</fullName>
    </submittedName>
</protein>
<accession>A0A9P5XD48</accession>
<feature type="transmembrane region" description="Helical" evidence="2">
    <location>
        <begin position="247"/>
        <end position="268"/>
    </location>
</feature>
<reference evidence="3" key="1">
    <citation type="submission" date="2020-11" db="EMBL/GenBank/DDBJ databases">
        <authorList>
            <consortium name="DOE Joint Genome Institute"/>
            <person name="Ahrendt S."/>
            <person name="Riley R."/>
            <person name="Andreopoulos W."/>
            <person name="Labutti K."/>
            <person name="Pangilinan J."/>
            <person name="Ruiz-Duenas F.J."/>
            <person name="Barrasa J.M."/>
            <person name="Sanchez-Garcia M."/>
            <person name="Camarero S."/>
            <person name="Miyauchi S."/>
            <person name="Serrano A."/>
            <person name="Linde D."/>
            <person name="Babiker R."/>
            <person name="Drula E."/>
            <person name="Ayuso-Fernandez I."/>
            <person name="Pacheco R."/>
            <person name="Padilla G."/>
            <person name="Ferreira P."/>
            <person name="Barriuso J."/>
            <person name="Kellner H."/>
            <person name="Castanera R."/>
            <person name="Alfaro M."/>
            <person name="Ramirez L."/>
            <person name="Pisabarro A.G."/>
            <person name="Kuo A."/>
            <person name="Tritt A."/>
            <person name="Lipzen A."/>
            <person name="He G."/>
            <person name="Yan M."/>
            <person name="Ng V."/>
            <person name="Cullen D."/>
            <person name="Martin F."/>
            <person name="Rosso M.-N."/>
            <person name="Henrissat B."/>
            <person name="Hibbett D."/>
            <person name="Martinez A.T."/>
            <person name="Grigoriev I.V."/>
        </authorList>
    </citation>
    <scope>NUCLEOTIDE SEQUENCE</scope>
    <source>
        <strain evidence="3">MF-IS2</strain>
    </source>
</reference>
<keyword evidence="2" id="KW-0472">Membrane</keyword>
<dbReference type="OrthoDB" id="3038990at2759"/>
<keyword evidence="2" id="KW-0812">Transmembrane</keyword>
<sequence>MSTFPNPDTYLNHLSPSESVQFETARNLCLAVLGATIWDILIYVPDDIRILRLGSTHVVTACFILSRLFAVTFILLAVIMHTHQVKNCGAMVIGIGIVCVLTTTCASFLFLQRLRAVYARHKWIQGAFTLLWLASSGFMSTTSFGVKSERIPGTEFCVYSGVNRYIAVAGFGVFFFDTLVFAAISYKIASSHSTLDVGVSWDTVVSGRALPRLSRAVLQGGQQYYLITICLSLPVGILIILPSTPPIYKLVLGFPLISLTASMACRVFRNMKLHDLRIENQAATFSDVQFATTLNASDTWRQPSRQSRGAHCASASPSPAVEDV</sequence>
<feature type="transmembrane region" description="Helical" evidence="2">
    <location>
        <begin position="56"/>
        <end position="79"/>
    </location>
</feature>
<name>A0A9P5XD48_9AGAR</name>
<feature type="transmembrane region" description="Helical" evidence="2">
    <location>
        <begin position="91"/>
        <end position="111"/>
    </location>
</feature>
<dbReference type="EMBL" id="MU151203">
    <property type="protein sequence ID" value="KAF9447365.1"/>
    <property type="molecule type" value="Genomic_DNA"/>
</dbReference>
<evidence type="ECO:0000313" key="3">
    <source>
        <dbReference type="EMBL" id="KAF9447365.1"/>
    </source>
</evidence>
<dbReference type="AlphaFoldDB" id="A0A9P5XD48"/>
<feature type="transmembrane region" description="Helical" evidence="2">
    <location>
        <begin position="224"/>
        <end position="241"/>
    </location>
</feature>
<dbReference type="Proteomes" id="UP000807342">
    <property type="component" value="Unassembled WGS sequence"/>
</dbReference>
<comment type="caution">
    <text evidence="3">The sequence shown here is derived from an EMBL/GenBank/DDBJ whole genome shotgun (WGS) entry which is preliminary data.</text>
</comment>
<evidence type="ECO:0000256" key="2">
    <source>
        <dbReference type="SAM" id="Phobius"/>
    </source>
</evidence>
<evidence type="ECO:0000313" key="4">
    <source>
        <dbReference type="Proteomes" id="UP000807342"/>
    </source>
</evidence>